<dbReference type="AlphaFoldDB" id="A0A8K0W089"/>
<dbReference type="GO" id="GO:0005506">
    <property type="term" value="F:iron ion binding"/>
    <property type="evidence" value="ECO:0007669"/>
    <property type="project" value="InterPro"/>
</dbReference>
<dbReference type="InterPro" id="IPR002401">
    <property type="entry name" value="Cyt_P450_E_grp-I"/>
</dbReference>
<keyword evidence="9" id="KW-1185">Reference proteome</keyword>
<keyword evidence="7" id="KW-0472">Membrane</keyword>
<evidence type="ECO:0000313" key="9">
    <source>
        <dbReference type="Proteomes" id="UP000813461"/>
    </source>
</evidence>
<evidence type="ECO:0000256" key="7">
    <source>
        <dbReference type="SAM" id="Phobius"/>
    </source>
</evidence>
<accession>A0A8K0W089</accession>
<dbReference type="CDD" id="cd11060">
    <property type="entry name" value="CYP57A1-like"/>
    <property type="match status" value="1"/>
</dbReference>
<dbReference type="PANTHER" id="PTHR24305">
    <property type="entry name" value="CYTOCHROME P450"/>
    <property type="match status" value="1"/>
</dbReference>
<evidence type="ECO:0000256" key="2">
    <source>
        <dbReference type="ARBA" id="ARBA00010617"/>
    </source>
</evidence>
<keyword evidence="7" id="KW-0812">Transmembrane</keyword>
<evidence type="ECO:0000256" key="5">
    <source>
        <dbReference type="PIRSR" id="PIRSR602401-1"/>
    </source>
</evidence>
<keyword evidence="6" id="KW-0503">Monooxygenase</keyword>
<keyword evidence="4 5" id="KW-0408">Iron</keyword>
<dbReference type="PRINTS" id="PR00385">
    <property type="entry name" value="P450"/>
</dbReference>
<dbReference type="InterPro" id="IPR036396">
    <property type="entry name" value="Cyt_P450_sf"/>
</dbReference>
<protein>
    <submittedName>
        <fullName evidence="8">Pisatin demethylase</fullName>
    </submittedName>
</protein>
<name>A0A8K0W089_9PLEO</name>
<dbReference type="InterPro" id="IPR017972">
    <property type="entry name" value="Cyt_P450_CS"/>
</dbReference>
<gene>
    <name evidence="8" type="ORF">FB567DRAFT_620172</name>
</gene>
<dbReference type="OrthoDB" id="3934656at2759"/>
<evidence type="ECO:0000313" key="8">
    <source>
        <dbReference type="EMBL" id="KAH7089243.1"/>
    </source>
</evidence>
<comment type="caution">
    <text evidence="8">The sequence shown here is derived from an EMBL/GenBank/DDBJ whole genome shotgun (WGS) entry which is preliminary data.</text>
</comment>
<evidence type="ECO:0000256" key="6">
    <source>
        <dbReference type="RuleBase" id="RU000461"/>
    </source>
</evidence>
<dbReference type="FunFam" id="1.10.630.10:FF:000050">
    <property type="entry name" value="Cytochrome P450 monooxygenase"/>
    <property type="match status" value="1"/>
</dbReference>
<evidence type="ECO:0000256" key="3">
    <source>
        <dbReference type="ARBA" id="ARBA00022723"/>
    </source>
</evidence>
<dbReference type="PANTHER" id="PTHR24305:SF232">
    <property type="entry name" value="P450, PUTATIVE (EUROFUNG)-RELATED"/>
    <property type="match status" value="1"/>
</dbReference>
<evidence type="ECO:0000256" key="1">
    <source>
        <dbReference type="ARBA" id="ARBA00001971"/>
    </source>
</evidence>
<sequence length="521" mass="58724">MLTSSLLHAPAWLGFAVLAAAIVLHFLWNRYGSGLNTIAGPFLASGSDYWRLFLVWGRRPELTHQRLHQEYGDLVRIGPKSVLVSDWTAVKKIYGLNAGYVKSGFYPVQQNISKGTPLRSLFNTTDEKFHSKLRRSVANAYSMSNLVQFEPLVDSTIAAFVRQLEARFVDKPGDEGVVDFGTWLHYYAFDVIGELTFSKRLGFIDDAKDVDGIIETLENMLDYFAVVGQNPWLDRLLWKNPLLLWCNDHGITDTTSPVAVFAKAHMAARLEKKNRSDTQAGNVPSNLRRDFLDRFLDANKKDPVFISDERVLALTVANIFAGADTTAITLRSVFYFLLKNPECLRRLLEELTTADLGPSSQIVSWEIAHNLPYLTAVIQESLRMHPAVGLPLERVVPAGGLEVNGVFIPPGTIVGATARAIHSKSSIFGSRPEIFAPERWLDASESKRIEMNNALFSFGMGARTCIGKNISLLEMYKLVPTLLRQYEITFARQDNDWMLHNAWFVKQKNFFVRLARRNHLV</sequence>
<dbReference type="EMBL" id="JAGMVJ010000007">
    <property type="protein sequence ID" value="KAH7089243.1"/>
    <property type="molecule type" value="Genomic_DNA"/>
</dbReference>
<dbReference type="Pfam" id="PF00067">
    <property type="entry name" value="p450"/>
    <property type="match status" value="1"/>
</dbReference>
<dbReference type="SUPFAM" id="SSF48264">
    <property type="entry name" value="Cytochrome P450"/>
    <property type="match status" value="1"/>
</dbReference>
<dbReference type="Proteomes" id="UP000813461">
    <property type="component" value="Unassembled WGS sequence"/>
</dbReference>
<dbReference type="InterPro" id="IPR050121">
    <property type="entry name" value="Cytochrome_P450_monoxygenase"/>
</dbReference>
<feature type="binding site" description="axial binding residue" evidence="5">
    <location>
        <position position="465"/>
    </location>
    <ligand>
        <name>heme</name>
        <dbReference type="ChEBI" id="CHEBI:30413"/>
    </ligand>
    <ligandPart>
        <name>Fe</name>
        <dbReference type="ChEBI" id="CHEBI:18248"/>
    </ligandPart>
</feature>
<dbReference type="GO" id="GO:0004497">
    <property type="term" value="F:monooxygenase activity"/>
    <property type="evidence" value="ECO:0007669"/>
    <property type="project" value="UniProtKB-KW"/>
</dbReference>
<evidence type="ECO:0000256" key="4">
    <source>
        <dbReference type="ARBA" id="ARBA00023004"/>
    </source>
</evidence>
<dbReference type="InterPro" id="IPR001128">
    <property type="entry name" value="Cyt_P450"/>
</dbReference>
<dbReference type="GO" id="GO:0016705">
    <property type="term" value="F:oxidoreductase activity, acting on paired donors, with incorporation or reduction of molecular oxygen"/>
    <property type="evidence" value="ECO:0007669"/>
    <property type="project" value="InterPro"/>
</dbReference>
<keyword evidence="6" id="KW-0560">Oxidoreductase</keyword>
<organism evidence="8 9">
    <name type="scientific">Paraphoma chrysanthemicola</name>
    <dbReference type="NCBI Taxonomy" id="798071"/>
    <lineage>
        <taxon>Eukaryota</taxon>
        <taxon>Fungi</taxon>
        <taxon>Dikarya</taxon>
        <taxon>Ascomycota</taxon>
        <taxon>Pezizomycotina</taxon>
        <taxon>Dothideomycetes</taxon>
        <taxon>Pleosporomycetidae</taxon>
        <taxon>Pleosporales</taxon>
        <taxon>Pleosporineae</taxon>
        <taxon>Phaeosphaeriaceae</taxon>
        <taxon>Paraphoma</taxon>
    </lineage>
</organism>
<keyword evidence="5 6" id="KW-0349">Heme</keyword>
<proteinExistence type="inferred from homology"/>
<dbReference type="GO" id="GO:0020037">
    <property type="term" value="F:heme binding"/>
    <property type="evidence" value="ECO:0007669"/>
    <property type="project" value="InterPro"/>
</dbReference>
<feature type="non-terminal residue" evidence="8">
    <location>
        <position position="1"/>
    </location>
</feature>
<dbReference type="PROSITE" id="PS00086">
    <property type="entry name" value="CYTOCHROME_P450"/>
    <property type="match status" value="1"/>
</dbReference>
<keyword evidence="3 5" id="KW-0479">Metal-binding</keyword>
<feature type="transmembrane region" description="Helical" evidence="7">
    <location>
        <begin position="6"/>
        <end position="28"/>
    </location>
</feature>
<comment type="similarity">
    <text evidence="2 6">Belongs to the cytochrome P450 family.</text>
</comment>
<dbReference type="PRINTS" id="PR00463">
    <property type="entry name" value="EP450I"/>
</dbReference>
<keyword evidence="7" id="KW-1133">Transmembrane helix</keyword>
<dbReference type="Gene3D" id="1.10.630.10">
    <property type="entry name" value="Cytochrome P450"/>
    <property type="match status" value="1"/>
</dbReference>
<reference evidence="8" key="1">
    <citation type="journal article" date="2021" name="Nat. Commun.">
        <title>Genetic determinants of endophytism in the Arabidopsis root mycobiome.</title>
        <authorList>
            <person name="Mesny F."/>
            <person name="Miyauchi S."/>
            <person name="Thiergart T."/>
            <person name="Pickel B."/>
            <person name="Atanasova L."/>
            <person name="Karlsson M."/>
            <person name="Huettel B."/>
            <person name="Barry K.W."/>
            <person name="Haridas S."/>
            <person name="Chen C."/>
            <person name="Bauer D."/>
            <person name="Andreopoulos W."/>
            <person name="Pangilinan J."/>
            <person name="LaButti K."/>
            <person name="Riley R."/>
            <person name="Lipzen A."/>
            <person name="Clum A."/>
            <person name="Drula E."/>
            <person name="Henrissat B."/>
            <person name="Kohler A."/>
            <person name="Grigoriev I.V."/>
            <person name="Martin F.M."/>
            <person name="Hacquard S."/>
        </authorList>
    </citation>
    <scope>NUCLEOTIDE SEQUENCE</scope>
    <source>
        <strain evidence="8">MPI-SDFR-AT-0120</strain>
    </source>
</reference>
<comment type="cofactor">
    <cofactor evidence="1 5">
        <name>heme</name>
        <dbReference type="ChEBI" id="CHEBI:30413"/>
    </cofactor>
</comment>